<comment type="subunit">
    <text evidence="6">Interacts transiently with the RNA polymerase catalytic core.</text>
</comment>
<dbReference type="SUPFAM" id="SSF88659">
    <property type="entry name" value="Sigma3 and sigma4 domains of RNA polymerase sigma factors"/>
    <property type="match status" value="2"/>
</dbReference>
<dbReference type="NCBIfam" id="NF006666">
    <property type="entry name" value="PRK09210.1"/>
    <property type="match status" value="1"/>
</dbReference>
<comment type="function">
    <text evidence="6">Sigma factors are initiation factors that promote the attachment of RNA polymerase to specific initiation sites and are then released. This sigma factor is the primary sigma factor during exponential growth.</text>
</comment>
<dbReference type="FunFam" id="1.10.10.10:FF:000004">
    <property type="entry name" value="RNA polymerase sigma factor SigA"/>
    <property type="match status" value="1"/>
</dbReference>
<dbReference type="Gene3D" id="1.10.220.120">
    <property type="entry name" value="Sigma-70 factor, region 1.1"/>
    <property type="match status" value="1"/>
</dbReference>
<feature type="coiled-coil region" evidence="7">
    <location>
        <begin position="298"/>
        <end position="325"/>
    </location>
</feature>
<evidence type="ECO:0000256" key="7">
    <source>
        <dbReference type="SAM" id="Coils"/>
    </source>
</evidence>
<organism evidence="10 11">
    <name type="scientific">Candidatus Cohnella colombiensis</name>
    <dbReference type="NCBI Taxonomy" id="3121368"/>
    <lineage>
        <taxon>Bacteria</taxon>
        <taxon>Bacillati</taxon>
        <taxon>Bacillota</taxon>
        <taxon>Bacilli</taxon>
        <taxon>Bacillales</taxon>
        <taxon>Paenibacillaceae</taxon>
        <taxon>Cohnella</taxon>
    </lineage>
</organism>
<dbReference type="CDD" id="cd06171">
    <property type="entry name" value="Sigma70_r4"/>
    <property type="match status" value="1"/>
</dbReference>
<keyword evidence="5 6" id="KW-0804">Transcription</keyword>
<dbReference type="FunFam" id="1.10.10.10:FF:000002">
    <property type="entry name" value="RNA polymerase sigma factor SigA"/>
    <property type="match status" value="1"/>
</dbReference>
<reference evidence="10" key="1">
    <citation type="submission" date="2023-03" db="EMBL/GenBank/DDBJ databases">
        <title>Andean soil-derived lignocellulolytic bacterial consortium as a source of novel taxa and putative plastic-active enzymes.</title>
        <authorList>
            <person name="Diaz-Garcia L."/>
            <person name="Chuvochina M."/>
            <person name="Feuerriegel G."/>
            <person name="Bunk B."/>
            <person name="Sproer C."/>
            <person name="Streit W.R."/>
            <person name="Rodriguez L.M."/>
            <person name="Overmann J."/>
            <person name="Jimenez D.J."/>
        </authorList>
    </citation>
    <scope>NUCLEOTIDE SEQUENCE</scope>
    <source>
        <strain evidence="10">MAG 2441</strain>
    </source>
</reference>
<evidence type="ECO:0000256" key="5">
    <source>
        <dbReference type="ARBA" id="ARBA00023163"/>
    </source>
</evidence>
<proteinExistence type="inferred from homology"/>
<dbReference type="InterPro" id="IPR013324">
    <property type="entry name" value="RNA_pol_sigma_r3/r4-like"/>
</dbReference>
<dbReference type="InterPro" id="IPR007627">
    <property type="entry name" value="RNA_pol_sigma70_r2"/>
</dbReference>
<evidence type="ECO:0000256" key="4">
    <source>
        <dbReference type="ARBA" id="ARBA00023125"/>
    </source>
</evidence>
<feature type="short sequence motif" description="Interaction with polymerase core subunit RpoC" evidence="6">
    <location>
        <begin position="167"/>
        <end position="170"/>
    </location>
</feature>
<dbReference type="InterPro" id="IPR014284">
    <property type="entry name" value="RNA_pol_sigma-70_dom"/>
</dbReference>
<dbReference type="GO" id="GO:0016987">
    <property type="term" value="F:sigma factor activity"/>
    <property type="evidence" value="ECO:0007669"/>
    <property type="project" value="UniProtKB-UniRule"/>
</dbReference>
<dbReference type="InterPro" id="IPR028630">
    <property type="entry name" value="Sigma70_RpoD"/>
</dbReference>
<accession>A0AA95EUC1</accession>
<keyword evidence="2 6" id="KW-0805">Transcription regulation</keyword>
<dbReference type="Pfam" id="PF04545">
    <property type="entry name" value="Sigma70_r4"/>
    <property type="match status" value="1"/>
</dbReference>
<dbReference type="InterPro" id="IPR050239">
    <property type="entry name" value="Sigma-70_RNA_pol_init_factors"/>
</dbReference>
<evidence type="ECO:0000313" key="10">
    <source>
        <dbReference type="EMBL" id="WEK53036.1"/>
    </source>
</evidence>
<evidence type="ECO:0000259" key="9">
    <source>
        <dbReference type="PROSITE" id="PS00716"/>
    </source>
</evidence>
<dbReference type="Pfam" id="PF03979">
    <property type="entry name" value="Sigma70_r1_1"/>
    <property type="match status" value="1"/>
</dbReference>
<dbReference type="GO" id="GO:0005737">
    <property type="term" value="C:cytoplasm"/>
    <property type="evidence" value="ECO:0007669"/>
    <property type="project" value="UniProtKB-SubCell"/>
</dbReference>
<dbReference type="InterPro" id="IPR012760">
    <property type="entry name" value="RNA_pol_sigma_RpoD_C"/>
</dbReference>
<dbReference type="InterPro" id="IPR000943">
    <property type="entry name" value="RNA_pol_sigma70"/>
</dbReference>
<dbReference type="PROSITE" id="PS00715">
    <property type="entry name" value="SIGMA70_1"/>
    <property type="match status" value="1"/>
</dbReference>
<dbReference type="Pfam" id="PF00140">
    <property type="entry name" value="Sigma70_r1_2"/>
    <property type="match status" value="1"/>
</dbReference>
<feature type="region of interest" description="Sigma-70 factor domain-4" evidence="6">
    <location>
        <begin position="311"/>
        <end position="364"/>
    </location>
</feature>
<evidence type="ECO:0000256" key="2">
    <source>
        <dbReference type="ARBA" id="ARBA00023015"/>
    </source>
</evidence>
<dbReference type="GO" id="GO:0003677">
    <property type="term" value="F:DNA binding"/>
    <property type="evidence" value="ECO:0007669"/>
    <property type="project" value="UniProtKB-UniRule"/>
</dbReference>
<evidence type="ECO:0000313" key="11">
    <source>
        <dbReference type="Proteomes" id="UP001178662"/>
    </source>
</evidence>
<dbReference type="SUPFAM" id="SSF88946">
    <property type="entry name" value="Sigma2 domain of RNA polymerase sigma factors"/>
    <property type="match status" value="1"/>
</dbReference>
<feature type="region of interest" description="Sigma-70 factor domain-2" evidence="6">
    <location>
        <begin position="143"/>
        <end position="213"/>
    </location>
</feature>
<dbReference type="InterPro" id="IPR007630">
    <property type="entry name" value="RNA_pol_sigma70_r4"/>
</dbReference>
<protein>
    <recommendedName>
        <fullName evidence="6">RNA polymerase sigma factor SigA</fullName>
    </recommendedName>
</protein>
<dbReference type="FunFam" id="1.10.601.10:FF:000001">
    <property type="entry name" value="RNA polymerase sigma factor SigA"/>
    <property type="match status" value="1"/>
</dbReference>
<dbReference type="Gene3D" id="1.10.601.10">
    <property type="entry name" value="RNA Polymerase Primary Sigma Factor"/>
    <property type="match status" value="2"/>
</dbReference>
<dbReference type="Gene3D" id="1.10.10.10">
    <property type="entry name" value="Winged helix-like DNA-binding domain superfamily/Winged helix DNA-binding domain"/>
    <property type="match status" value="2"/>
</dbReference>
<feature type="region of interest" description="Sigma-70 factor domain-3" evidence="6">
    <location>
        <begin position="222"/>
        <end position="298"/>
    </location>
</feature>
<dbReference type="NCBIfam" id="TIGR02937">
    <property type="entry name" value="sigma70-ECF"/>
    <property type="match status" value="1"/>
</dbReference>
<gene>
    <name evidence="10" type="primary">rpoD</name>
    <name evidence="6" type="synonym">sigA</name>
    <name evidence="10" type="ORF">P0Y55_10550</name>
</gene>
<evidence type="ECO:0000256" key="1">
    <source>
        <dbReference type="ARBA" id="ARBA00022490"/>
    </source>
</evidence>
<evidence type="ECO:0000256" key="3">
    <source>
        <dbReference type="ARBA" id="ARBA00023082"/>
    </source>
</evidence>
<comment type="similarity">
    <text evidence="6">Belongs to the sigma-70 factor family. RpoD/SigA subfamily.</text>
</comment>
<dbReference type="EMBL" id="CP119317">
    <property type="protein sequence ID" value="WEK53036.1"/>
    <property type="molecule type" value="Genomic_DNA"/>
</dbReference>
<dbReference type="PANTHER" id="PTHR30603">
    <property type="entry name" value="RNA POLYMERASE SIGMA FACTOR RPO"/>
    <property type="match status" value="1"/>
</dbReference>
<keyword evidence="7" id="KW-0175">Coiled coil</keyword>
<evidence type="ECO:0000256" key="6">
    <source>
        <dbReference type="HAMAP-Rule" id="MF_00963"/>
    </source>
</evidence>
<dbReference type="InterPro" id="IPR007127">
    <property type="entry name" value="RNA_pol_sigma_70_r1_1"/>
</dbReference>
<dbReference type="AlphaFoldDB" id="A0AA95EUC1"/>
<keyword evidence="3 6" id="KW-0731">Sigma factor</keyword>
<dbReference type="InterPro" id="IPR013325">
    <property type="entry name" value="RNA_pol_sigma_r2"/>
</dbReference>
<feature type="DNA-binding region" description="H-T-H motif" evidence="6">
    <location>
        <begin position="337"/>
        <end position="356"/>
    </location>
</feature>
<dbReference type="Proteomes" id="UP001178662">
    <property type="component" value="Chromosome"/>
</dbReference>
<sequence>MANDQHTGLETEATLELVKAQLMEQGKKKSALTYKDIMEKLSPFDQDPEQIDEFFEQLADSGIDVVNDHDDLRRHGEGEERERDEFNFDDDLSLPPGIKINDPVRMYLKEIGRVPLLGADDEIELAKKIENGGYDADDAKKKLAEANLRLVVSIAKRYVGRGMLFLDLIQEGNMGLLKAVEKFDYEKGFKFSTYATWWIRQAITRAIADQARTIRIPVHMVETINKLIRVSRQLLQELGREPAPEEIAEQMELSVEKVREIMKIAQEPVSLETPIGEEDDSHLGDFIEDQEALAPADAAAYELLKEQLEDVLDTLTDREEQVLRLRFGLDDGRTRTLEEVGKVFGVTRERIRQIEAKALRKLRHPSRSKRLKDFLE</sequence>
<feature type="domain" description="RNA polymerase sigma-70" evidence="8">
    <location>
        <begin position="167"/>
        <end position="180"/>
    </location>
</feature>
<dbReference type="InterPro" id="IPR042189">
    <property type="entry name" value="RNA_pol_sigma_70_r1_1_sf"/>
</dbReference>
<comment type="subcellular location">
    <subcellularLocation>
        <location evidence="6">Cytoplasm</location>
    </subcellularLocation>
</comment>
<feature type="domain" description="RNA polymerase sigma-70" evidence="9">
    <location>
        <begin position="336"/>
        <end position="362"/>
    </location>
</feature>
<dbReference type="PRINTS" id="PR00046">
    <property type="entry name" value="SIGMA70FCT"/>
</dbReference>
<dbReference type="InterPro" id="IPR009042">
    <property type="entry name" value="RNA_pol_sigma70_r1_2"/>
</dbReference>
<keyword evidence="1 6" id="KW-0963">Cytoplasm</keyword>
<dbReference type="HAMAP" id="MF_00963">
    <property type="entry name" value="Sigma70_RpoD_SigA"/>
    <property type="match status" value="1"/>
</dbReference>
<dbReference type="NCBIfam" id="TIGR02393">
    <property type="entry name" value="RpoD_Cterm"/>
    <property type="match status" value="1"/>
</dbReference>
<dbReference type="InterPro" id="IPR007624">
    <property type="entry name" value="RNA_pol_sigma70_r3"/>
</dbReference>
<dbReference type="Pfam" id="PF04539">
    <property type="entry name" value="Sigma70_r3"/>
    <property type="match status" value="1"/>
</dbReference>
<evidence type="ECO:0000259" key="8">
    <source>
        <dbReference type="PROSITE" id="PS00715"/>
    </source>
</evidence>
<dbReference type="Pfam" id="PF04542">
    <property type="entry name" value="Sigma70_r2"/>
    <property type="match status" value="1"/>
</dbReference>
<dbReference type="PROSITE" id="PS00716">
    <property type="entry name" value="SIGMA70_2"/>
    <property type="match status" value="1"/>
</dbReference>
<dbReference type="InterPro" id="IPR036388">
    <property type="entry name" value="WH-like_DNA-bd_sf"/>
</dbReference>
<keyword evidence="11" id="KW-1185">Reference proteome</keyword>
<dbReference type="GO" id="GO:0006352">
    <property type="term" value="P:DNA-templated transcription initiation"/>
    <property type="evidence" value="ECO:0007669"/>
    <property type="project" value="UniProtKB-UniRule"/>
</dbReference>
<dbReference type="PANTHER" id="PTHR30603:SF60">
    <property type="entry name" value="RNA POLYMERASE SIGMA FACTOR RPOD"/>
    <property type="match status" value="1"/>
</dbReference>
<keyword evidence="4 6" id="KW-0238">DNA-binding</keyword>
<name>A0AA95EUC1_9BACL</name>